<reference evidence="2" key="1">
    <citation type="submission" date="2020-04" db="EMBL/GenBank/DDBJ databases">
        <title>Analysis of mating type loci in Filobasidium floriforme.</title>
        <authorList>
            <person name="Nowrousian M."/>
        </authorList>
    </citation>
    <scope>NUCLEOTIDE SEQUENCE</scope>
    <source>
        <strain evidence="2">CBS 6242</strain>
    </source>
</reference>
<feature type="compositionally biased region" description="Basic and acidic residues" evidence="1">
    <location>
        <begin position="112"/>
        <end position="125"/>
    </location>
</feature>
<proteinExistence type="predicted"/>
<feature type="compositionally biased region" description="Low complexity" evidence="1">
    <location>
        <begin position="491"/>
        <end position="506"/>
    </location>
</feature>
<feature type="region of interest" description="Disordered" evidence="1">
    <location>
        <begin position="713"/>
        <end position="779"/>
    </location>
</feature>
<feature type="compositionally biased region" description="Basic residues" evidence="1">
    <location>
        <begin position="653"/>
        <end position="663"/>
    </location>
</feature>
<feature type="region of interest" description="Disordered" evidence="1">
    <location>
        <begin position="1162"/>
        <end position="1196"/>
    </location>
</feature>
<name>A0A8K0JTC1_9TREE</name>
<feature type="compositionally biased region" description="Polar residues" evidence="1">
    <location>
        <begin position="507"/>
        <end position="517"/>
    </location>
</feature>
<feature type="compositionally biased region" description="Polar residues" evidence="1">
    <location>
        <begin position="220"/>
        <end position="234"/>
    </location>
</feature>
<feature type="region of interest" description="Disordered" evidence="1">
    <location>
        <begin position="1"/>
        <end position="386"/>
    </location>
</feature>
<organism evidence="2 3">
    <name type="scientific">Filobasidium floriforme</name>
    <dbReference type="NCBI Taxonomy" id="5210"/>
    <lineage>
        <taxon>Eukaryota</taxon>
        <taxon>Fungi</taxon>
        <taxon>Dikarya</taxon>
        <taxon>Basidiomycota</taxon>
        <taxon>Agaricomycotina</taxon>
        <taxon>Tremellomycetes</taxon>
        <taxon>Filobasidiales</taxon>
        <taxon>Filobasidiaceae</taxon>
        <taxon>Filobasidium</taxon>
    </lineage>
</organism>
<comment type="caution">
    <text evidence="2">The sequence shown here is derived from an EMBL/GenBank/DDBJ whole genome shotgun (WGS) entry which is preliminary data.</text>
</comment>
<evidence type="ECO:0000256" key="1">
    <source>
        <dbReference type="SAM" id="MobiDB-lite"/>
    </source>
</evidence>
<feature type="compositionally biased region" description="Low complexity" evidence="1">
    <location>
        <begin position="1"/>
        <end position="18"/>
    </location>
</feature>
<evidence type="ECO:0000313" key="3">
    <source>
        <dbReference type="Proteomes" id="UP000812966"/>
    </source>
</evidence>
<feature type="compositionally biased region" description="Polar residues" evidence="1">
    <location>
        <begin position="755"/>
        <end position="766"/>
    </location>
</feature>
<feature type="compositionally biased region" description="Low complexity" evidence="1">
    <location>
        <begin position="731"/>
        <end position="747"/>
    </location>
</feature>
<feature type="compositionally biased region" description="Low complexity" evidence="1">
    <location>
        <begin position="127"/>
        <end position="160"/>
    </location>
</feature>
<feature type="compositionally biased region" description="Basic and acidic residues" evidence="1">
    <location>
        <begin position="348"/>
        <end position="358"/>
    </location>
</feature>
<accession>A0A8K0JTC1</accession>
<feature type="region of interest" description="Disordered" evidence="1">
    <location>
        <begin position="795"/>
        <end position="815"/>
    </location>
</feature>
<feature type="compositionally biased region" description="Low complexity" evidence="1">
    <location>
        <begin position="254"/>
        <end position="270"/>
    </location>
</feature>
<feature type="compositionally biased region" description="Low complexity" evidence="1">
    <location>
        <begin position="1106"/>
        <end position="1123"/>
    </location>
</feature>
<evidence type="ECO:0000313" key="2">
    <source>
        <dbReference type="EMBL" id="KAG7575459.1"/>
    </source>
</evidence>
<keyword evidence="3" id="KW-1185">Reference proteome</keyword>
<feature type="compositionally biased region" description="Low complexity" evidence="1">
    <location>
        <begin position="28"/>
        <end position="40"/>
    </location>
</feature>
<feature type="compositionally biased region" description="Acidic residues" evidence="1">
    <location>
        <begin position="543"/>
        <end position="563"/>
    </location>
</feature>
<feature type="region of interest" description="Disordered" evidence="1">
    <location>
        <begin position="622"/>
        <end position="698"/>
    </location>
</feature>
<protein>
    <submittedName>
        <fullName evidence="2">Uncharacterized protein</fullName>
    </submittedName>
</protein>
<feature type="compositionally biased region" description="Polar residues" evidence="1">
    <location>
        <begin position="170"/>
        <end position="188"/>
    </location>
</feature>
<feature type="region of interest" description="Disordered" evidence="1">
    <location>
        <begin position="912"/>
        <end position="951"/>
    </location>
</feature>
<gene>
    <name evidence="2" type="ORF">FFLO_00278</name>
</gene>
<feature type="region of interest" description="Disordered" evidence="1">
    <location>
        <begin position="447"/>
        <end position="584"/>
    </location>
</feature>
<dbReference type="AlphaFoldDB" id="A0A8K0JTC1"/>
<dbReference type="Proteomes" id="UP000812966">
    <property type="component" value="Unassembled WGS sequence"/>
</dbReference>
<feature type="compositionally biased region" description="Polar residues" evidence="1">
    <location>
        <begin position="462"/>
        <end position="475"/>
    </location>
</feature>
<sequence>MHSQKSSSSASPRFRSISQPMDPRSTLPIIGSNSSSIGPSTPVTRAPSTSSMYNSTPSSSSSTGSRGPAGAAPNRKLPPAPLVISPRLENRDGQPQDQVQVQSRYGALQHGRGHDRQDREGERRYYSHSQSQSRSSASGSGFGSVYTPTTASSSFSTSTSMGLNSPVLVTPTTSGSATGWRSVSSPISGSGGDFGYALPSPSPSASSSRSGGAYWEDQDQTQTGYKSYSQSQGYARSPQGGAYRDQIRGSEYQGSVGYGRSISSSGSIPGQDLPLLQTQNHSQGQNHQGQSQSQARPVNPTARPKTDSAGAAGWGKGEGRRMARSVMFAEEPVSRVHTPPAGPNANGGKKEKDNKDSGKSSTATGIKGFFGGWKRKPSGGSEKVVEPVVMEKEEERAQSMFLPRVAEPVRSYSDSADTGAGRASFSQVPIHGRGMEAVQDEMVYDPARHGRRRTTSALGALGTNNNARGQESSGYNHHDYSRPEGAMTKVSPRSSSTNNNNNRKTSVVQRSESSFSVHSEGGVETYCESPSYFPSNRRSQDDGREEEDAEEDEARFEEEESVEEERTPVRKSRPNPRISIALPGSSFNLGLDFGLTSSDTIQGTSLASLIENDEAAAVVQERFGGSGSNPTTPVMSQGWEDGEVKAKPVARSSTRKSQSKRALRSPSITLSPAETVKSEALSPPQALLGSPANVAQPNTTPLLQMPQVISLNSPLDYPSNPLRPKQRSSSRRTSLGSSGSQLSRSRSIVLDSPTLPVSHNRTQMNNDAFEDSVVERPVRRSSLLRDGRVQVEREVLAQGPTNLRRQPTRRRMKSSGSIASLMSITFGTDGADASNADDLPMFRVIPATPVGGTDAFEARPRSADETELATLFKAKPRQLDHAVELEVKSSGQNDIAMGLAESAFPPLPTVKPLALRSGPPKMAMRSSSSDGRLEHDTSFSSGSAQSPSLTSLTTASSSMSLDTLEDDEKVFQSILAGFDDVRLEDTAPYRSHDHVDPLRQIKAELDEEIRSWSSMSLESHDEGPDGGDYYGQAMHGLGFDMHDDRSTTPINRVQPLRSKTEVPTMIHKPATPEDETTPRPDRYSSGFPDTGKLWQDKRISEASVGSSDMSSFDSSDSMTDTDLDSLMSDIDDLHSASITVVASKTSAQYASPRQVEFRDQFRHEQVPEEGVKEEDDSAARWENADEDDEMEIGWAM</sequence>
<feature type="compositionally biased region" description="Low complexity" evidence="1">
    <location>
        <begin position="279"/>
        <end position="294"/>
    </location>
</feature>
<feature type="region of interest" description="Disordered" evidence="1">
    <location>
        <begin position="1062"/>
        <end position="1123"/>
    </location>
</feature>
<dbReference type="EMBL" id="JABELV010000003">
    <property type="protein sequence ID" value="KAG7575459.1"/>
    <property type="molecule type" value="Genomic_DNA"/>
</dbReference>
<feature type="compositionally biased region" description="Low complexity" evidence="1">
    <location>
        <begin position="47"/>
        <end position="72"/>
    </location>
</feature>
<feature type="region of interest" description="Disordered" evidence="1">
    <location>
        <begin position="412"/>
        <end position="432"/>
    </location>
</feature>
<feature type="compositionally biased region" description="Acidic residues" evidence="1">
    <location>
        <begin position="1184"/>
        <end position="1196"/>
    </location>
</feature>